<dbReference type="AlphaFoldDB" id="F7X1Z3"/>
<dbReference type="RefSeq" id="WP_014529165.1">
    <property type="nucleotide sequence ID" value="NC_017325.1"/>
</dbReference>
<sequence length="165" mass="18269">MAPPILNSISKVTATAEPQVYVVRCNITEVDGITYDTDFCSRPDDPYGVNPQVREWLAANPDFPIDPYVPPTPEEQREAMPSLSAAQYRQGLVGAGHSPQEVTDAIAALPDGPEKESIAIEWEYATFFERLQPFVIEVGEMLGMTPEETDQMWMAAASGSRKRLH</sequence>
<evidence type="ECO:0000313" key="1">
    <source>
        <dbReference type="EMBL" id="AEH78157.1"/>
    </source>
</evidence>
<gene>
    <name evidence="1" type="ordered locus">SM11_chr0880</name>
</gene>
<evidence type="ECO:0000313" key="2">
    <source>
        <dbReference type="Proteomes" id="UP000009045"/>
    </source>
</evidence>
<dbReference type="Proteomes" id="UP000009045">
    <property type="component" value="Chromosome"/>
</dbReference>
<proteinExistence type="predicted"/>
<protein>
    <submittedName>
        <fullName evidence="1">Uncharacterized protein</fullName>
    </submittedName>
</protein>
<dbReference type="KEGG" id="smx:SM11_chr0880"/>
<name>F7X1Z3_SINMM</name>
<organism evidence="1 2">
    <name type="scientific">Sinorhizobium meliloti (strain SM11)</name>
    <dbReference type="NCBI Taxonomy" id="707241"/>
    <lineage>
        <taxon>Bacteria</taxon>
        <taxon>Pseudomonadati</taxon>
        <taxon>Pseudomonadota</taxon>
        <taxon>Alphaproteobacteria</taxon>
        <taxon>Hyphomicrobiales</taxon>
        <taxon>Rhizobiaceae</taxon>
        <taxon>Sinorhizobium/Ensifer group</taxon>
        <taxon>Sinorhizobium</taxon>
    </lineage>
</organism>
<reference evidence="1 2" key="1">
    <citation type="journal article" date="2011" name="J. Biotechnol.">
        <title>The complete genome sequence of the dominant Sinorhizobium meliloti field isolate SM11 extends the S. meliloti pan-genome.</title>
        <authorList>
            <person name="Schneiker-Bekel S."/>
            <person name="Wibberg D."/>
            <person name="Bekel T."/>
            <person name="Blom J."/>
            <person name="Linke B."/>
            <person name="Neuweger H."/>
            <person name="Stiens M."/>
            <person name="Vorholter F.J."/>
            <person name="Weidner S."/>
            <person name="Goesmann A."/>
            <person name="Puhler A."/>
            <person name="Schluter A."/>
        </authorList>
    </citation>
    <scope>NUCLEOTIDE SEQUENCE [LARGE SCALE GENOMIC DNA]</scope>
    <source>
        <strain evidence="1 2">SM11</strain>
    </source>
</reference>
<dbReference type="PATRIC" id="fig|707241.3.peg.922"/>
<accession>F7X1Z3</accession>
<dbReference type="EMBL" id="CP001830">
    <property type="protein sequence ID" value="AEH78157.1"/>
    <property type="molecule type" value="Genomic_DNA"/>
</dbReference>
<dbReference type="HOGENOM" id="CLU_125483_0_0_5"/>